<gene>
    <name evidence="2" type="ORF">COX22_04510</name>
</gene>
<evidence type="ECO:0000313" key="2">
    <source>
        <dbReference type="EMBL" id="PIP33407.1"/>
    </source>
</evidence>
<dbReference type="PANTHER" id="PTHR12526:SF635">
    <property type="entry name" value="GLYCOSYL TRANSFERASE GROUP 1"/>
    <property type="match status" value="1"/>
</dbReference>
<feature type="domain" description="Glycosyltransferase subfamily 4-like N-terminal" evidence="1">
    <location>
        <begin position="16"/>
        <end position="205"/>
    </location>
</feature>
<reference evidence="2 3" key="1">
    <citation type="submission" date="2017-09" db="EMBL/GenBank/DDBJ databases">
        <title>Depth-based differentiation of microbial function through sediment-hosted aquifers and enrichment of novel symbionts in the deep terrestrial subsurface.</title>
        <authorList>
            <person name="Probst A.J."/>
            <person name="Ladd B."/>
            <person name="Jarett J.K."/>
            <person name="Geller-Mcgrath D.E."/>
            <person name="Sieber C.M."/>
            <person name="Emerson J.B."/>
            <person name="Anantharaman K."/>
            <person name="Thomas B.C."/>
            <person name="Malmstrom R."/>
            <person name="Stieglmeier M."/>
            <person name="Klingl A."/>
            <person name="Woyke T."/>
            <person name="Ryan C.M."/>
            <person name="Banfield J.F."/>
        </authorList>
    </citation>
    <scope>NUCLEOTIDE SEQUENCE [LARGE SCALE GENOMIC DNA]</scope>
    <source>
        <strain evidence="2">CG23_combo_of_CG06-09_8_20_14_all_49_15</strain>
    </source>
</reference>
<dbReference type="SUPFAM" id="SSF53756">
    <property type="entry name" value="UDP-Glycosyltransferase/glycogen phosphorylase"/>
    <property type="match status" value="1"/>
</dbReference>
<sequence length="393" mass="43892">MKICLINNLYYPDERGGAEKVVAMIVAGLQRAGHEPFVICTGDRQQKSFGRGPNGEEIFYVRAFNLGAYGNLSGLPWFARLVWHIFDRINIFVLRAVKKIIAQKKPDAVITHNLVGLSFLLPAWLAKKNIPHAHCLHDIQLLHPSGLLMYGREKMISTWPARIYQALARRLFSAVPLLISPSRWLLQTHQERRFFSSRPGLILPNPLAGEPNPVRKKSGADPEFLYVGQITAAKGVFFLLAVFADYLARGGRGRLVIAGGPECELKWWSEKLGDRLFCLGRINSRAVLAAMSAADALIVPSLCYENSPTVIHEAMLAGLPVIAANLGGIPELLQDRGRLFTPGDPSALLRQLFWANAHRARLEETGRQICFLAGAHRLDDYIRRLLRALENIR</sequence>
<protein>
    <recommendedName>
        <fullName evidence="1">Glycosyltransferase subfamily 4-like N-terminal domain-containing protein</fullName>
    </recommendedName>
</protein>
<evidence type="ECO:0000259" key="1">
    <source>
        <dbReference type="Pfam" id="PF13579"/>
    </source>
</evidence>
<accession>A0A2G9ZJQ8</accession>
<dbReference type="EMBL" id="PCSD01000107">
    <property type="protein sequence ID" value="PIP33407.1"/>
    <property type="molecule type" value="Genomic_DNA"/>
</dbReference>
<dbReference type="GO" id="GO:0016757">
    <property type="term" value="F:glycosyltransferase activity"/>
    <property type="evidence" value="ECO:0007669"/>
    <property type="project" value="TreeGrafter"/>
</dbReference>
<evidence type="ECO:0000313" key="3">
    <source>
        <dbReference type="Proteomes" id="UP000230729"/>
    </source>
</evidence>
<dbReference type="PANTHER" id="PTHR12526">
    <property type="entry name" value="GLYCOSYLTRANSFERASE"/>
    <property type="match status" value="1"/>
</dbReference>
<dbReference type="Gene3D" id="3.40.50.2000">
    <property type="entry name" value="Glycogen Phosphorylase B"/>
    <property type="match status" value="2"/>
</dbReference>
<proteinExistence type="predicted"/>
<comment type="caution">
    <text evidence="2">The sequence shown here is derived from an EMBL/GenBank/DDBJ whole genome shotgun (WGS) entry which is preliminary data.</text>
</comment>
<dbReference type="Pfam" id="PF13579">
    <property type="entry name" value="Glyco_trans_4_4"/>
    <property type="match status" value="1"/>
</dbReference>
<dbReference type="Proteomes" id="UP000230729">
    <property type="component" value="Unassembled WGS sequence"/>
</dbReference>
<organism evidence="2 3">
    <name type="scientific">Candidatus Falkowbacteria bacterium CG23_combo_of_CG06-09_8_20_14_all_49_15</name>
    <dbReference type="NCBI Taxonomy" id="1974572"/>
    <lineage>
        <taxon>Bacteria</taxon>
        <taxon>Candidatus Falkowiibacteriota</taxon>
    </lineage>
</organism>
<dbReference type="Pfam" id="PF13692">
    <property type="entry name" value="Glyco_trans_1_4"/>
    <property type="match status" value="1"/>
</dbReference>
<dbReference type="InterPro" id="IPR028098">
    <property type="entry name" value="Glyco_trans_4-like_N"/>
</dbReference>
<dbReference type="AlphaFoldDB" id="A0A2G9ZJQ8"/>
<name>A0A2G9ZJQ8_9BACT</name>